<proteinExistence type="predicted"/>
<name>A0A5P9QBZ3_9MICO</name>
<dbReference type="Pfam" id="PF01476">
    <property type="entry name" value="LysM"/>
    <property type="match status" value="1"/>
</dbReference>
<evidence type="ECO:0000259" key="2">
    <source>
        <dbReference type="SMART" id="SM00257"/>
    </source>
</evidence>
<feature type="domain" description="LysM" evidence="2">
    <location>
        <begin position="71"/>
        <end position="121"/>
    </location>
</feature>
<dbReference type="AlphaFoldDB" id="A0A5P9QBZ3"/>
<reference evidence="3 4" key="1">
    <citation type="submission" date="2019-10" db="EMBL/GenBank/DDBJ databases">
        <title>Genome sequence of Luteimicrobium xylanilyticum HY-24.</title>
        <authorList>
            <person name="Kim D.Y."/>
            <person name="Park H.-Y."/>
        </authorList>
    </citation>
    <scope>NUCLEOTIDE SEQUENCE [LARGE SCALE GENOMIC DNA]</scope>
    <source>
        <strain evidence="3 4">HY-24</strain>
    </source>
</reference>
<dbReference type="KEGG" id="lxl:KDY119_01481"/>
<dbReference type="SMART" id="SM00257">
    <property type="entry name" value="LysM"/>
    <property type="match status" value="1"/>
</dbReference>
<evidence type="ECO:0000313" key="4">
    <source>
        <dbReference type="Proteomes" id="UP000326702"/>
    </source>
</evidence>
<keyword evidence="4" id="KW-1185">Reference proteome</keyword>
<keyword evidence="1" id="KW-0472">Membrane</keyword>
<gene>
    <name evidence="3" type="ORF">KDY119_01481</name>
</gene>
<protein>
    <recommendedName>
        <fullName evidence="2">LysM domain-containing protein</fullName>
    </recommendedName>
</protein>
<keyword evidence="1" id="KW-1133">Transmembrane helix</keyword>
<dbReference type="SUPFAM" id="SSF54106">
    <property type="entry name" value="LysM domain"/>
    <property type="match status" value="1"/>
</dbReference>
<dbReference type="EMBL" id="CP045529">
    <property type="protein sequence ID" value="QFU97975.1"/>
    <property type="molecule type" value="Genomic_DNA"/>
</dbReference>
<evidence type="ECO:0000313" key="3">
    <source>
        <dbReference type="EMBL" id="QFU97975.1"/>
    </source>
</evidence>
<accession>A0A5P9QBZ3</accession>
<keyword evidence="1" id="KW-0812">Transmembrane</keyword>
<dbReference type="InterPro" id="IPR018392">
    <property type="entry name" value="LysM"/>
</dbReference>
<organism evidence="3 4">
    <name type="scientific">Luteimicrobium xylanilyticum</name>
    <dbReference type="NCBI Taxonomy" id="1133546"/>
    <lineage>
        <taxon>Bacteria</taxon>
        <taxon>Bacillati</taxon>
        <taxon>Actinomycetota</taxon>
        <taxon>Actinomycetes</taxon>
        <taxon>Micrococcales</taxon>
        <taxon>Luteimicrobium</taxon>
    </lineage>
</organism>
<evidence type="ECO:0000256" key="1">
    <source>
        <dbReference type="SAM" id="Phobius"/>
    </source>
</evidence>
<dbReference type="Gene3D" id="3.10.350.10">
    <property type="entry name" value="LysM domain"/>
    <property type="match status" value="1"/>
</dbReference>
<dbReference type="OrthoDB" id="5084290at2"/>
<dbReference type="CDD" id="cd00118">
    <property type="entry name" value="LysM"/>
    <property type="match status" value="1"/>
</dbReference>
<dbReference type="InterPro" id="IPR036779">
    <property type="entry name" value="LysM_dom_sf"/>
</dbReference>
<feature type="transmembrane region" description="Helical" evidence="1">
    <location>
        <begin position="38"/>
        <end position="58"/>
    </location>
</feature>
<dbReference type="Proteomes" id="UP000326702">
    <property type="component" value="Chromosome"/>
</dbReference>
<sequence length="125" mass="13114">MSATVSWTPAVAPARRRAERVGAVSAPGRLRLTRRGRVVIALAAFVLAVTGFVATGPAQAGSPSRGIEVTRHVVERGETLWGLAGTVASPREDLRDVVQEIERLNGLDGAGLRAGDVLLLPVERG</sequence>